<evidence type="ECO:0000256" key="5">
    <source>
        <dbReference type="PROSITE-ProRule" id="PRU00335"/>
    </source>
</evidence>
<accession>A0A1G8UYD4</accession>
<dbReference type="RefSeq" id="WP_093194132.1">
    <property type="nucleotide sequence ID" value="NZ_FNEV01000007.1"/>
</dbReference>
<evidence type="ECO:0000256" key="3">
    <source>
        <dbReference type="ARBA" id="ARBA00023125"/>
    </source>
</evidence>
<dbReference type="PROSITE" id="PS50977">
    <property type="entry name" value="HTH_TETR_2"/>
    <property type="match status" value="1"/>
</dbReference>
<dbReference type="SUPFAM" id="SSF48498">
    <property type="entry name" value="Tetracyclin repressor-like, C-terminal domain"/>
    <property type="match status" value="1"/>
</dbReference>
<keyword evidence="1" id="KW-0678">Repressor</keyword>
<feature type="domain" description="HTH tetR-type" evidence="6">
    <location>
        <begin position="6"/>
        <end position="66"/>
    </location>
</feature>
<dbReference type="InterPro" id="IPR050624">
    <property type="entry name" value="HTH-type_Tx_Regulator"/>
</dbReference>
<evidence type="ECO:0000256" key="4">
    <source>
        <dbReference type="ARBA" id="ARBA00023163"/>
    </source>
</evidence>
<dbReference type="Gene3D" id="1.10.357.10">
    <property type="entry name" value="Tetracycline Repressor, domain 2"/>
    <property type="match status" value="1"/>
</dbReference>
<organism evidence="7 8">
    <name type="scientific">Salimicrobium halophilum</name>
    <dbReference type="NCBI Taxonomy" id="86666"/>
    <lineage>
        <taxon>Bacteria</taxon>
        <taxon>Bacillati</taxon>
        <taxon>Bacillota</taxon>
        <taxon>Bacilli</taxon>
        <taxon>Bacillales</taxon>
        <taxon>Bacillaceae</taxon>
        <taxon>Salimicrobium</taxon>
    </lineage>
</organism>
<dbReference type="Pfam" id="PF00440">
    <property type="entry name" value="TetR_N"/>
    <property type="match status" value="1"/>
</dbReference>
<dbReference type="Proteomes" id="UP000199225">
    <property type="component" value="Unassembled WGS sequence"/>
</dbReference>
<protein>
    <submittedName>
        <fullName evidence="7">DNA-binding transcriptional regulator, AcrR family</fullName>
    </submittedName>
</protein>
<dbReference type="PROSITE" id="PS01081">
    <property type="entry name" value="HTH_TETR_1"/>
    <property type="match status" value="1"/>
</dbReference>
<keyword evidence="8" id="KW-1185">Reference proteome</keyword>
<dbReference type="PRINTS" id="PR00455">
    <property type="entry name" value="HTHTETR"/>
</dbReference>
<dbReference type="PANTHER" id="PTHR43479">
    <property type="entry name" value="ACREF/ENVCD OPERON REPRESSOR-RELATED"/>
    <property type="match status" value="1"/>
</dbReference>
<feature type="DNA-binding region" description="H-T-H motif" evidence="5">
    <location>
        <begin position="29"/>
        <end position="48"/>
    </location>
</feature>
<evidence type="ECO:0000313" key="7">
    <source>
        <dbReference type="EMBL" id="SDJ57950.1"/>
    </source>
</evidence>
<dbReference type="AlphaFoldDB" id="A0A1G8UYD4"/>
<keyword evidence="2" id="KW-0805">Transcription regulation</keyword>
<evidence type="ECO:0000259" key="6">
    <source>
        <dbReference type="PROSITE" id="PS50977"/>
    </source>
</evidence>
<dbReference type="InterPro" id="IPR001647">
    <property type="entry name" value="HTH_TetR"/>
</dbReference>
<keyword evidence="3 5" id="KW-0238">DNA-binding</keyword>
<evidence type="ECO:0000313" key="8">
    <source>
        <dbReference type="Proteomes" id="UP000199225"/>
    </source>
</evidence>
<dbReference type="InterPro" id="IPR023772">
    <property type="entry name" value="DNA-bd_HTH_TetR-type_CS"/>
</dbReference>
<keyword evidence="4" id="KW-0804">Transcription</keyword>
<dbReference type="OrthoDB" id="9810250at2"/>
<dbReference type="InterPro" id="IPR036271">
    <property type="entry name" value="Tet_transcr_reg_TetR-rel_C_sf"/>
</dbReference>
<gene>
    <name evidence="7" type="ORF">SAMN04490247_2433</name>
</gene>
<dbReference type="STRING" id="86666.SAMN04490247_2433"/>
<dbReference type="SUPFAM" id="SSF46689">
    <property type="entry name" value="Homeodomain-like"/>
    <property type="match status" value="1"/>
</dbReference>
<name>A0A1G8UYD4_9BACI</name>
<dbReference type="EMBL" id="FNEV01000007">
    <property type="protein sequence ID" value="SDJ57950.1"/>
    <property type="molecule type" value="Genomic_DNA"/>
</dbReference>
<dbReference type="InterPro" id="IPR009057">
    <property type="entry name" value="Homeodomain-like_sf"/>
</dbReference>
<dbReference type="InterPro" id="IPR039538">
    <property type="entry name" value="BetI_C"/>
</dbReference>
<proteinExistence type="predicted"/>
<dbReference type="GO" id="GO:0003677">
    <property type="term" value="F:DNA binding"/>
    <property type="evidence" value="ECO:0007669"/>
    <property type="project" value="UniProtKB-UniRule"/>
</dbReference>
<dbReference type="PANTHER" id="PTHR43479:SF11">
    <property type="entry name" value="ACREF_ENVCD OPERON REPRESSOR-RELATED"/>
    <property type="match status" value="1"/>
</dbReference>
<sequence length="207" mass="24026">MNTKAEEKRKQLLKAAFHAAIEKGYESVTIQDIADDAGVSKGVVNYYFNNKADVFTQLFEWITTSIYKKETESIDKQDTALEKLEAYISQVFISPEENKNFYRVYLDFLSQVKNNERYKVINLQFYENCWSIGRTIIQQGIEEGTFDVSDVEQTSMSMRAMIDGSLIQWLMRGEDHLHAYYRSLCHESILSLLQADHSMKTEAQKGR</sequence>
<evidence type="ECO:0000256" key="1">
    <source>
        <dbReference type="ARBA" id="ARBA00022491"/>
    </source>
</evidence>
<reference evidence="8" key="1">
    <citation type="submission" date="2016-10" db="EMBL/GenBank/DDBJ databases">
        <authorList>
            <person name="Varghese N."/>
            <person name="Submissions S."/>
        </authorList>
    </citation>
    <scope>NUCLEOTIDE SEQUENCE [LARGE SCALE GENOMIC DNA]</scope>
    <source>
        <strain evidence="8">DSM 4771</strain>
    </source>
</reference>
<dbReference type="Pfam" id="PF13977">
    <property type="entry name" value="TetR_C_6"/>
    <property type="match status" value="1"/>
</dbReference>
<evidence type="ECO:0000256" key="2">
    <source>
        <dbReference type="ARBA" id="ARBA00023015"/>
    </source>
</evidence>